<accession>A0ABQ1Q5Q5</accession>
<organism evidence="7 8">
    <name type="scientific">Pontibacillus salipaludis</name>
    <dbReference type="NCBI Taxonomy" id="1697394"/>
    <lineage>
        <taxon>Bacteria</taxon>
        <taxon>Bacillati</taxon>
        <taxon>Bacillota</taxon>
        <taxon>Bacilli</taxon>
        <taxon>Bacillales</taxon>
        <taxon>Bacillaceae</taxon>
        <taxon>Pontibacillus</taxon>
    </lineage>
</organism>
<proteinExistence type="inferred from homology"/>
<dbReference type="Gene3D" id="2.115.10.20">
    <property type="entry name" value="Glycosyl hydrolase domain, family 43"/>
    <property type="match status" value="1"/>
</dbReference>
<protein>
    <recommendedName>
        <fullName evidence="9">Fructan beta-fructosidase</fullName>
    </recommendedName>
</protein>
<evidence type="ECO:0008006" key="9">
    <source>
        <dbReference type="Google" id="ProtNLM"/>
    </source>
</evidence>
<dbReference type="InterPro" id="IPR001362">
    <property type="entry name" value="Glyco_hydro_32"/>
</dbReference>
<dbReference type="SUPFAM" id="SSF75005">
    <property type="entry name" value="Arabinanase/levansucrase/invertase"/>
    <property type="match status" value="1"/>
</dbReference>
<comment type="similarity">
    <text evidence="1 4">Belongs to the glycosyl hydrolase 32 family.</text>
</comment>
<dbReference type="Pfam" id="PF00251">
    <property type="entry name" value="Glyco_hydro_32N"/>
    <property type="match status" value="1"/>
</dbReference>
<feature type="domain" description="Glycosyl hydrolase family 32 C-terminal" evidence="6">
    <location>
        <begin position="363"/>
        <end position="492"/>
    </location>
</feature>
<dbReference type="PANTHER" id="PTHR42800:SF1">
    <property type="entry name" value="EXOINULINASE INUD (AFU_ORTHOLOGUE AFUA_5G00480)"/>
    <property type="match status" value="1"/>
</dbReference>
<dbReference type="Proteomes" id="UP000642571">
    <property type="component" value="Unassembled WGS sequence"/>
</dbReference>
<dbReference type="Gene3D" id="2.60.120.560">
    <property type="entry name" value="Exo-inulinase, domain 1"/>
    <property type="match status" value="1"/>
</dbReference>
<dbReference type="InterPro" id="IPR013189">
    <property type="entry name" value="Glyco_hydro_32_C"/>
</dbReference>
<keyword evidence="3 4" id="KW-0326">Glycosidase</keyword>
<keyword evidence="2 4" id="KW-0378">Hydrolase</keyword>
<evidence type="ECO:0000256" key="1">
    <source>
        <dbReference type="ARBA" id="ARBA00009902"/>
    </source>
</evidence>
<gene>
    <name evidence="7" type="ORF">GCM10011389_21050</name>
</gene>
<keyword evidence="8" id="KW-1185">Reference proteome</keyword>
<comment type="caution">
    <text evidence="7">The sequence shown here is derived from an EMBL/GenBank/DDBJ whole genome shotgun (WGS) entry which is preliminary data.</text>
</comment>
<dbReference type="InterPro" id="IPR013320">
    <property type="entry name" value="ConA-like_dom_sf"/>
</dbReference>
<dbReference type="SMART" id="SM00640">
    <property type="entry name" value="Glyco_32"/>
    <property type="match status" value="1"/>
</dbReference>
<evidence type="ECO:0000256" key="2">
    <source>
        <dbReference type="ARBA" id="ARBA00022801"/>
    </source>
</evidence>
<evidence type="ECO:0000256" key="4">
    <source>
        <dbReference type="RuleBase" id="RU362110"/>
    </source>
</evidence>
<dbReference type="InterPro" id="IPR023296">
    <property type="entry name" value="Glyco_hydro_beta-prop_sf"/>
</dbReference>
<dbReference type="PANTHER" id="PTHR42800">
    <property type="entry name" value="EXOINULINASE INUD (AFU_ORTHOLOGUE AFUA_5G00480)"/>
    <property type="match status" value="1"/>
</dbReference>
<feature type="domain" description="Glycosyl hydrolase family 32 N-terminal" evidence="5">
    <location>
        <begin position="24"/>
        <end position="340"/>
    </location>
</feature>
<dbReference type="InterPro" id="IPR013148">
    <property type="entry name" value="Glyco_hydro_32_N"/>
</dbReference>
<evidence type="ECO:0000313" key="8">
    <source>
        <dbReference type="Proteomes" id="UP000642571"/>
    </source>
</evidence>
<dbReference type="InterPro" id="IPR018053">
    <property type="entry name" value="Glyco_hydro_32_AS"/>
</dbReference>
<evidence type="ECO:0000259" key="6">
    <source>
        <dbReference type="Pfam" id="PF08244"/>
    </source>
</evidence>
<reference evidence="8" key="1">
    <citation type="journal article" date="2019" name="Int. J. Syst. Evol. Microbiol.">
        <title>The Global Catalogue of Microorganisms (GCM) 10K type strain sequencing project: providing services to taxonomists for standard genome sequencing and annotation.</title>
        <authorList>
            <consortium name="The Broad Institute Genomics Platform"/>
            <consortium name="The Broad Institute Genome Sequencing Center for Infectious Disease"/>
            <person name="Wu L."/>
            <person name="Ma J."/>
        </authorList>
    </citation>
    <scope>NUCLEOTIDE SEQUENCE [LARGE SCALE GENOMIC DNA]</scope>
    <source>
        <strain evidence="8">CGMCC 1.15353</strain>
    </source>
</reference>
<dbReference type="SUPFAM" id="SSF49899">
    <property type="entry name" value="Concanavalin A-like lectins/glucanases"/>
    <property type="match status" value="1"/>
</dbReference>
<evidence type="ECO:0000256" key="3">
    <source>
        <dbReference type="ARBA" id="ARBA00023295"/>
    </source>
</evidence>
<dbReference type="Pfam" id="PF08244">
    <property type="entry name" value="Glyco_hydro_32C"/>
    <property type="match status" value="1"/>
</dbReference>
<dbReference type="PROSITE" id="PS00609">
    <property type="entry name" value="GLYCOSYL_HYDROL_F32"/>
    <property type="match status" value="1"/>
</dbReference>
<name>A0ABQ1Q5Q5_9BACI</name>
<evidence type="ECO:0000259" key="5">
    <source>
        <dbReference type="Pfam" id="PF00251"/>
    </source>
</evidence>
<dbReference type="EMBL" id="BMIN01000008">
    <property type="protein sequence ID" value="GGD13242.1"/>
    <property type="molecule type" value="Genomic_DNA"/>
</dbReference>
<dbReference type="CDD" id="cd18622">
    <property type="entry name" value="GH32_Inu-like"/>
    <property type="match status" value="1"/>
</dbReference>
<evidence type="ECO:0000313" key="7">
    <source>
        <dbReference type="EMBL" id="GGD13242.1"/>
    </source>
</evidence>
<sequence length="504" mass="57405">MFAMTVEHKASTNYYREQYRPQFHFTPEENWMNDPNGMVYYNGEYHLFYQYHPNSNVWGPMHWGHAVSEDLVHWEHLPIALRPDENGMIFSGSAVVDWHDTSGFFGGESGLVAIFTHADEYPGTDKPRQRQSLAYSKDNGRTWKLYEGNPVLSEPRIIDFRDPKVFWHEDTGRWVMVIASGQTVSLYTSLNLKDWEFASEFGEGEGSHQGVWECPDLFQLPVDHSTDVKKWVMLVSLGDEPGLEEGSKTQYFVGEFDGKTFVNDNAHDKVLWVDRGWDNYAGVTWSDLPMASGRRVFMGWMSNWRYAIDTPTSVWRSAMTLPRELSLQTTESGVRLIQTPVPDIESIQEDGYLFEDVELKSGGNLFKGLKGNAVDLELDLDVSRANNVRLGLLKSEQEETVLEYDGKNSTLLFDRRRSGDASFHKSFAMTQSITLQAPKGRLKLRIFVDWSSVEVFGGDGEVVLTNLVFPSEESQGLELSTDGTVYVHKAKVSPLRSVWNRAAE</sequence>